<evidence type="ECO:0000256" key="9">
    <source>
        <dbReference type="ARBA" id="ARBA00023136"/>
    </source>
</evidence>
<evidence type="ECO:0000256" key="11">
    <source>
        <dbReference type="ARBA" id="ARBA00040810"/>
    </source>
</evidence>
<dbReference type="eggNOG" id="COG0109">
    <property type="taxonomic scope" value="Bacteria"/>
</dbReference>
<dbReference type="CDD" id="cd13957">
    <property type="entry name" value="PT_UbiA_Cox10"/>
    <property type="match status" value="1"/>
</dbReference>
<comment type="subcellular location">
    <subcellularLocation>
        <location evidence="1 14">Cell membrane</location>
        <topology evidence="1 14">Multi-pass membrane protein</topology>
    </subcellularLocation>
</comment>
<accession>A0A9E6ZID6</accession>
<comment type="function">
    <text evidence="14">Converts heme B (protoheme IX) to heme O by substitution of the vinyl group on carbon 2 of heme B porphyrin ring with a hydroxyethyl farnesyl side group.</text>
</comment>
<dbReference type="InterPro" id="IPR006369">
    <property type="entry name" value="Protohaem_IX_farnesylTrfase"/>
</dbReference>
<evidence type="ECO:0000256" key="3">
    <source>
        <dbReference type="ARBA" id="ARBA00012292"/>
    </source>
</evidence>
<dbReference type="Pfam" id="PF01040">
    <property type="entry name" value="UbiA"/>
    <property type="match status" value="1"/>
</dbReference>
<dbReference type="NCBIfam" id="TIGR01473">
    <property type="entry name" value="cyoE_ctaB"/>
    <property type="match status" value="1"/>
</dbReference>
<gene>
    <name evidence="14" type="primary">ctaB</name>
    <name evidence="15" type="ORF">K1I37_10625</name>
</gene>
<dbReference type="EMBL" id="CP080467">
    <property type="protein sequence ID" value="UNO47201.1"/>
    <property type="molecule type" value="Genomic_DNA"/>
</dbReference>
<name>T0CAA2_ALIAG</name>
<dbReference type="GO" id="GO:0005886">
    <property type="term" value="C:plasma membrane"/>
    <property type="evidence" value="ECO:0007669"/>
    <property type="project" value="UniProtKB-SubCell"/>
</dbReference>
<evidence type="ECO:0000256" key="13">
    <source>
        <dbReference type="ARBA" id="ARBA00047690"/>
    </source>
</evidence>
<dbReference type="NCBIfam" id="NF003349">
    <property type="entry name" value="PRK04375.1-2"/>
    <property type="match status" value="1"/>
</dbReference>
<dbReference type="Proteomes" id="UP000829401">
    <property type="component" value="Chromosome"/>
</dbReference>
<keyword evidence="7 14" id="KW-1133">Transmembrane helix</keyword>
<evidence type="ECO:0000256" key="4">
    <source>
        <dbReference type="ARBA" id="ARBA00022475"/>
    </source>
</evidence>
<accession>T0CAA2</accession>
<evidence type="ECO:0000256" key="10">
    <source>
        <dbReference type="ARBA" id="ARBA00030253"/>
    </source>
</evidence>
<proteinExistence type="inferred from homology"/>
<feature type="transmembrane region" description="Helical" evidence="14">
    <location>
        <begin position="61"/>
        <end position="82"/>
    </location>
</feature>
<feature type="transmembrane region" description="Helical" evidence="14">
    <location>
        <begin position="231"/>
        <end position="249"/>
    </location>
</feature>
<feature type="transmembrane region" description="Helical" evidence="14">
    <location>
        <begin position="287"/>
        <end position="307"/>
    </location>
</feature>
<dbReference type="AlphaFoldDB" id="T0CAA2"/>
<dbReference type="InterPro" id="IPR000537">
    <property type="entry name" value="UbiA_prenyltransferase"/>
</dbReference>
<comment type="catalytic activity">
    <reaction evidence="13 14">
        <text>heme b + (2E,6E)-farnesyl diphosphate + H2O = Fe(II)-heme o + diphosphate</text>
        <dbReference type="Rhea" id="RHEA:28070"/>
        <dbReference type="ChEBI" id="CHEBI:15377"/>
        <dbReference type="ChEBI" id="CHEBI:33019"/>
        <dbReference type="ChEBI" id="CHEBI:60344"/>
        <dbReference type="ChEBI" id="CHEBI:60530"/>
        <dbReference type="ChEBI" id="CHEBI:175763"/>
        <dbReference type="EC" id="2.5.1.141"/>
    </reaction>
</comment>
<feature type="transmembrane region" description="Helical" evidence="14">
    <location>
        <begin position="255"/>
        <end position="275"/>
    </location>
</feature>
<evidence type="ECO:0000256" key="14">
    <source>
        <dbReference type="HAMAP-Rule" id="MF_00154"/>
    </source>
</evidence>
<evidence type="ECO:0000256" key="5">
    <source>
        <dbReference type="ARBA" id="ARBA00022679"/>
    </source>
</evidence>
<dbReference type="Gene3D" id="1.10.357.140">
    <property type="entry name" value="UbiA prenyltransferase"/>
    <property type="match status" value="1"/>
</dbReference>
<protein>
    <recommendedName>
        <fullName evidence="11 14">Protoheme IX farnesyltransferase</fullName>
        <ecNumber evidence="3 14">2.5.1.141</ecNumber>
    </recommendedName>
    <alternativeName>
        <fullName evidence="12 14">Heme B farnesyltransferase</fullName>
    </alternativeName>
    <alternativeName>
        <fullName evidence="10 14">Heme O synthase</fullName>
    </alternativeName>
</protein>
<evidence type="ECO:0000313" key="15">
    <source>
        <dbReference type="EMBL" id="UNO47201.1"/>
    </source>
</evidence>
<keyword evidence="6 14" id="KW-0812">Transmembrane</keyword>
<keyword evidence="8 14" id="KW-0350">Heme biosynthesis</keyword>
<keyword evidence="5 14" id="KW-0808">Transferase</keyword>
<dbReference type="KEGG" id="aaco:K1I37_10625"/>
<evidence type="ECO:0000256" key="12">
    <source>
        <dbReference type="ARBA" id="ARBA00042475"/>
    </source>
</evidence>
<dbReference type="HAMAP" id="MF_00154">
    <property type="entry name" value="CyoE_CtaB"/>
    <property type="match status" value="1"/>
</dbReference>
<dbReference type="EC" id="2.5.1.141" evidence="3 14"/>
<evidence type="ECO:0000256" key="8">
    <source>
        <dbReference type="ARBA" id="ARBA00023133"/>
    </source>
</evidence>
<comment type="subunit">
    <text evidence="14">Interacts with CtaA.</text>
</comment>
<comment type="pathway">
    <text evidence="2 14">Porphyrin-containing compound metabolism; heme O biosynthesis; heme O from protoheme: step 1/1.</text>
</comment>
<evidence type="ECO:0000256" key="1">
    <source>
        <dbReference type="ARBA" id="ARBA00004651"/>
    </source>
</evidence>
<keyword evidence="16" id="KW-1185">Reference proteome</keyword>
<reference evidence="16" key="1">
    <citation type="journal article" date="2022" name="G3 (Bethesda)">
        <title>Unveiling the complete genome sequence of Alicyclobacillus acidoterrestris DSM 3922T, a taint-producing strain.</title>
        <authorList>
            <person name="Leonardo I.C."/>
            <person name="Barreto Crespo M.T."/>
            <person name="Gaspar F.B."/>
        </authorList>
    </citation>
    <scope>NUCLEOTIDE SEQUENCE [LARGE SCALE GENOMIC DNA]</scope>
    <source>
        <strain evidence="16">DSM 3922</strain>
    </source>
</reference>
<dbReference type="OrthoDB" id="9814417at2"/>
<keyword evidence="4 14" id="KW-1003">Cell membrane</keyword>
<evidence type="ECO:0000256" key="7">
    <source>
        <dbReference type="ARBA" id="ARBA00022989"/>
    </source>
</evidence>
<dbReference type="GO" id="GO:0048034">
    <property type="term" value="P:heme O biosynthetic process"/>
    <property type="evidence" value="ECO:0007669"/>
    <property type="project" value="UniProtKB-UniRule"/>
</dbReference>
<comment type="similarity">
    <text evidence="14">Belongs to the UbiA prenyltransferase family. Protoheme IX farnesyltransferase subfamily.</text>
</comment>
<dbReference type="PANTHER" id="PTHR43448:SF7">
    <property type="entry name" value="4-HYDROXYBENZOATE SOLANESYLTRANSFERASE"/>
    <property type="match status" value="1"/>
</dbReference>
<keyword evidence="9 14" id="KW-0472">Membrane</keyword>
<dbReference type="STRING" id="1356854.N007_18375"/>
<evidence type="ECO:0000256" key="2">
    <source>
        <dbReference type="ARBA" id="ARBA00004919"/>
    </source>
</evidence>
<dbReference type="InterPro" id="IPR030470">
    <property type="entry name" value="UbiA_prenylTrfase_CS"/>
</dbReference>
<feature type="transmembrane region" description="Helical" evidence="14">
    <location>
        <begin position="36"/>
        <end position="55"/>
    </location>
</feature>
<sequence>MGFAKQPSVTGKSEVFGYPDVRAVAKAYIALTKPRIMLFLLFTAYCAMVVAQAGIPDLRTTLVGLGGLALSSGGGAALNMWYDRDIDAVMHRTANRPIPSGLVKPWHALAIGVGLGALSCVVLALWCNLLATSLSMAGYLYYAVIYTMWLKRKTPQNIVIGGGAGAFPPLVGWAAVTGHQSFAAWAMFAVIFLWTPAHFWALALYKNEDYARAGIPMMPVVRGARTTKRQMVIYTALMVMASWILVGAVREQVFYMIAATGIGCVFLRLTICLLRRQTDDEGLAKQTFFLSLIYLPAVFAVMVVCALL</sequence>
<feature type="transmembrane region" description="Helical" evidence="14">
    <location>
        <begin position="157"/>
        <end position="176"/>
    </location>
</feature>
<dbReference type="PANTHER" id="PTHR43448">
    <property type="entry name" value="PROTOHEME IX FARNESYLTRANSFERASE, MITOCHONDRIAL"/>
    <property type="match status" value="1"/>
</dbReference>
<comment type="miscellaneous">
    <text evidence="14">Carbon 2 of the heme B porphyrin ring is defined according to the Fischer nomenclature.</text>
</comment>
<evidence type="ECO:0000256" key="6">
    <source>
        <dbReference type="ARBA" id="ARBA00022692"/>
    </source>
</evidence>
<feature type="transmembrane region" description="Helical" evidence="14">
    <location>
        <begin position="106"/>
        <end position="126"/>
    </location>
</feature>
<organism evidence="15 16">
    <name type="scientific">Alicyclobacillus acidoterrestris (strain ATCC 49025 / DSM 3922 / CIP 106132 / NCIMB 13137 / GD3B)</name>
    <dbReference type="NCBI Taxonomy" id="1356854"/>
    <lineage>
        <taxon>Bacteria</taxon>
        <taxon>Bacillati</taxon>
        <taxon>Bacillota</taxon>
        <taxon>Bacilli</taxon>
        <taxon>Bacillales</taxon>
        <taxon>Alicyclobacillaceae</taxon>
        <taxon>Alicyclobacillus</taxon>
    </lineage>
</organism>
<dbReference type="InterPro" id="IPR044878">
    <property type="entry name" value="UbiA_sf"/>
</dbReference>
<dbReference type="PROSITE" id="PS00943">
    <property type="entry name" value="UBIA"/>
    <property type="match status" value="1"/>
</dbReference>
<evidence type="ECO:0000313" key="16">
    <source>
        <dbReference type="Proteomes" id="UP000829401"/>
    </source>
</evidence>
<feature type="transmembrane region" description="Helical" evidence="14">
    <location>
        <begin position="132"/>
        <end position="150"/>
    </location>
</feature>
<feature type="transmembrane region" description="Helical" evidence="14">
    <location>
        <begin position="182"/>
        <end position="205"/>
    </location>
</feature>
<dbReference type="RefSeq" id="WP_021294788.1">
    <property type="nucleotide sequence ID" value="NZ_AURB01000015.1"/>
</dbReference>
<dbReference type="GO" id="GO:0008495">
    <property type="term" value="F:protoheme IX farnesyltransferase activity"/>
    <property type="evidence" value="ECO:0007669"/>
    <property type="project" value="UniProtKB-UniRule"/>
</dbReference>